<evidence type="ECO:0000313" key="3">
    <source>
        <dbReference type="Proteomes" id="UP000217153"/>
    </source>
</evidence>
<dbReference type="InterPro" id="IPR054485">
    <property type="entry name" value="FlK-like_dom"/>
</dbReference>
<accession>A0A249JZ02</accession>
<protein>
    <submittedName>
        <fullName evidence="2">Thioesterase</fullName>
    </submittedName>
</protein>
<gene>
    <name evidence="2" type="ORF">B1s21122_05280</name>
</gene>
<dbReference type="Pfam" id="PF22636">
    <property type="entry name" value="FlK"/>
    <property type="match status" value="1"/>
</dbReference>
<dbReference type="RefSeq" id="WP_095681036.1">
    <property type="nucleotide sequence ID" value="NZ_CP016768.2"/>
</dbReference>
<dbReference type="InterPro" id="IPR029069">
    <property type="entry name" value="HotDog_dom_sf"/>
</dbReference>
<name>A0A249JZ02_9ACTN</name>
<dbReference type="InterPro" id="IPR025540">
    <property type="entry name" value="FlK"/>
</dbReference>
<dbReference type="EMBL" id="CP016768">
    <property type="protein sequence ID" value="ASY09732.1"/>
    <property type="molecule type" value="Genomic_DNA"/>
</dbReference>
<dbReference type="KEGG" id="abam:B1s21122_05280"/>
<dbReference type="PANTHER" id="PTHR36934:SF1">
    <property type="entry name" value="THIOESTERASE DOMAIN-CONTAINING PROTEIN"/>
    <property type="match status" value="1"/>
</dbReference>
<dbReference type="SUPFAM" id="SSF54637">
    <property type="entry name" value="Thioesterase/thiol ester dehydrase-isomerase"/>
    <property type="match status" value="1"/>
</dbReference>
<feature type="domain" description="Fluoroacetyl-CoA-specific thioesterase-like" evidence="1">
    <location>
        <begin position="27"/>
        <end position="118"/>
    </location>
</feature>
<evidence type="ECO:0000259" key="1">
    <source>
        <dbReference type="Pfam" id="PF22636"/>
    </source>
</evidence>
<sequence>MKPEQVIGAVGMSSMAIRPGDTSVAQGVNDLPVVGSNQILSLMESACSAAIIEFLDFGETSVTFNTQLDVMGAAGVGTEIHATARCLGLVENILKFEVEVHQSARLIASGIISRKFVERVSFMARVAAETMVAEKESNSRDEKIASSLRI</sequence>
<dbReference type="Gene3D" id="3.10.129.10">
    <property type="entry name" value="Hotdog Thioesterase"/>
    <property type="match status" value="1"/>
</dbReference>
<dbReference type="OrthoDB" id="5192581at2"/>
<organism evidence="2 3">
    <name type="scientific">Candidatus Nanopelagicus limnae</name>
    <dbReference type="NCBI Taxonomy" id="1884634"/>
    <lineage>
        <taxon>Bacteria</taxon>
        <taxon>Bacillati</taxon>
        <taxon>Actinomycetota</taxon>
        <taxon>Actinomycetes</taxon>
        <taxon>Candidatus Nanopelagicales</taxon>
        <taxon>Candidatus Nanopelagicaceae</taxon>
        <taxon>Candidatus Nanopelagicus</taxon>
    </lineage>
</organism>
<proteinExistence type="predicted"/>
<dbReference type="PANTHER" id="PTHR36934">
    <property type="entry name" value="BLR0278 PROTEIN"/>
    <property type="match status" value="1"/>
</dbReference>
<dbReference type="AlphaFoldDB" id="A0A249JZ02"/>
<reference evidence="3" key="1">
    <citation type="submission" date="2016-10" db="EMBL/GenBank/DDBJ databases">
        <title>High microdiversification within the ubiquitous acI lineage of Actinobacteria.</title>
        <authorList>
            <person name="Neuenschwander S.M."/>
            <person name="Salcher M."/>
            <person name="Ghai R."/>
            <person name="Pernthaler J."/>
        </authorList>
    </citation>
    <scope>NUCLEOTIDE SEQUENCE [LARGE SCALE GENOMIC DNA]</scope>
</reference>
<dbReference type="Proteomes" id="UP000217153">
    <property type="component" value="Chromosome"/>
</dbReference>
<evidence type="ECO:0000313" key="2">
    <source>
        <dbReference type="EMBL" id="ASY09732.1"/>
    </source>
</evidence>
<keyword evidence="3" id="KW-1185">Reference proteome</keyword>